<evidence type="ECO:0000256" key="6">
    <source>
        <dbReference type="HAMAP-Rule" id="MF_00360"/>
    </source>
</evidence>
<dbReference type="InterPro" id="IPR014717">
    <property type="entry name" value="Transl_elong_EF1B/ribsomal_bS6"/>
</dbReference>
<comment type="similarity">
    <text evidence="1 6">Belongs to the bacterial ribosomal protein bS6 family.</text>
</comment>
<evidence type="ECO:0000256" key="4">
    <source>
        <dbReference type="ARBA" id="ARBA00035104"/>
    </source>
</evidence>
<dbReference type="AlphaFoldDB" id="A0A517YI67"/>
<keyword evidence="6" id="KW-0694">RNA-binding</keyword>
<evidence type="ECO:0000256" key="3">
    <source>
        <dbReference type="ARBA" id="ARBA00023274"/>
    </source>
</evidence>
<dbReference type="Gene3D" id="3.30.70.60">
    <property type="match status" value="1"/>
</dbReference>
<gene>
    <name evidence="6 8" type="primary">rpsF</name>
    <name evidence="8" type="ORF">ETAA8_50220</name>
</gene>
<evidence type="ECO:0000256" key="2">
    <source>
        <dbReference type="ARBA" id="ARBA00022980"/>
    </source>
</evidence>
<dbReference type="GO" id="GO:0006412">
    <property type="term" value="P:translation"/>
    <property type="evidence" value="ECO:0007669"/>
    <property type="project" value="UniProtKB-UniRule"/>
</dbReference>
<dbReference type="GO" id="GO:1990904">
    <property type="term" value="C:ribonucleoprotein complex"/>
    <property type="evidence" value="ECO:0007669"/>
    <property type="project" value="UniProtKB-KW"/>
</dbReference>
<dbReference type="SUPFAM" id="SSF54995">
    <property type="entry name" value="Ribosomal protein S6"/>
    <property type="match status" value="1"/>
</dbReference>
<keyword evidence="9" id="KW-1185">Reference proteome</keyword>
<dbReference type="Pfam" id="PF01250">
    <property type="entry name" value="Ribosomal_S6"/>
    <property type="match status" value="1"/>
</dbReference>
<dbReference type="KEGG" id="aagg:ETAA8_50220"/>
<dbReference type="InterPro" id="IPR020814">
    <property type="entry name" value="Ribosomal_S6_plastid/chlpt"/>
</dbReference>
<dbReference type="GO" id="GO:0003735">
    <property type="term" value="F:structural constituent of ribosome"/>
    <property type="evidence" value="ECO:0007669"/>
    <property type="project" value="InterPro"/>
</dbReference>
<dbReference type="InterPro" id="IPR035980">
    <property type="entry name" value="Ribosomal_bS6_sf"/>
</dbReference>
<organism evidence="8 9">
    <name type="scientific">Anatilimnocola aggregata</name>
    <dbReference type="NCBI Taxonomy" id="2528021"/>
    <lineage>
        <taxon>Bacteria</taxon>
        <taxon>Pseudomonadati</taxon>
        <taxon>Planctomycetota</taxon>
        <taxon>Planctomycetia</taxon>
        <taxon>Pirellulales</taxon>
        <taxon>Pirellulaceae</taxon>
        <taxon>Anatilimnocola</taxon>
    </lineage>
</organism>
<evidence type="ECO:0000313" key="8">
    <source>
        <dbReference type="EMBL" id="QDU29905.1"/>
    </source>
</evidence>
<name>A0A517YI67_9BACT</name>
<dbReference type="OrthoDB" id="290527at2"/>
<accession>A0A517YI67</accession>
<evidence type="ECO:0000313" key="9">
    <source>
        <dbReference type="Proteomes" id="UP000315017"/>
    </source>
</evidence>
<dbReference type="CDD" id="cd00473">
    <property type="entry name" value="bS6"/>
    <property type="match status" value="1"/>
</dbReference>
<sequence>MKTLFKQTSTRSVSARESHLAQKQSVYECMVIYDSNKYAQDATKVGGQIAALVGKLGGEVLVSRLWNDQKLAYPIDGHKKGTYWLTYFRLDGSRLVEFNRDLRINETVVRSLTLHVDPRLVDALVEHAKGGLRPRAPEPTVGAPERHIEMPDLEEVGELN</sequence>
<reference evidence="8 9" key="1">
    <citation type="submission" date="2019-02" db="EMBL/GenBank/DDBJ databases">
        <title>Deep-cultivation of Planctomycetes and their phenomic and genomic characterization uncovers novel biology.</title>
        <authorList>
            <person name="Wiegand S."/>
            <person name="Jogler M."/>
            <person name="Boedeker C."/>
            <person name="Pinto D."/>
            <person name="Vollmers J."/>
            <person name="Rivas-Marin E."/>
            <person name="Kohn T."/>
            <person name="Peeters S.H."/>
            <person name="Heuer A."/>
            <person name="Rast P."/>
            <person name="Oberbeckmann S."/>
            <person name="Bunk B."/>
            <person name="Jeske O."/>
            <person name="Meyerdierks A."/>
            <person name="Storesund J.E."/>
            <person name="Kallscheuer N."/>
            <person name="Luecker S."/>
            <person name="Lage O.M."/>
            <person name="Pohl T."/>
            <person name="Merkel B.J."/>
            <person name="Hornburger P."/>
            <person name="Mueller R.-W."/>
            <person name="Bruemmer F."/>
            <person name="Labrenz M."/>
            <person name="Spormann A.M."/>
            <person name="Op den Camp H."/>
            <person name="Overmann J."/>
            <person name="Amann R."/>
            <person name="Jetten M.S.M."/>
            <person name="Mascher T."/>
            <person name="Medema M.H."/>
            <person name="Devos D.P."/>
            <person name="Kaster A.-K."/>
            <person name="Ovreas L."/>
            <person name="Rohde M."/>
            <person name="Galperin M.Y."/>
            <person name="Jogler C."/>
        </authorList>
    </citation>
    <scope>NUCLEOTIDE SEQUENCE [LARGE SCALE GENOMIC DNA]</scope>
    <source>
        <strain evidence="8 9">ETA_A8</strain>
    </source>
</reference>
<dbReference type="GO" id="GO:0019843">
    <property type="term" value="F:rRNA binding"/>
    <property type="evidence" value="ECO:0007669"/>
    <property type="project" value="UniProtKB-UniRule"/>
</dbReference>
<comment type="function">
    <text evidence="4 6">Binds together with bS18 to 16S ribosomal RNA.</text>
</comment>
<feature type="region of interest" description="Disordered" evidence="7">
    <location>
        <begin position="131"/>
        <end position="160"/>
    </location>
</feature>
<protein>
    <recommendedName>
        <fullName evidence="5 6">Small ribosomal subunit protein bS6</fullName>
    </recommendedName>
</protein>
<dbReference type="HAMAP" id="MF_00360">
    <property type="entry name" value="Ribosomal_bS6"/>
    <property type="match status" value="1"/>
</dbReference>
<proteinExistence type="inferred from homology"/>
<evidence type="ECO:0000256" key="7">
    <source>
        <dbReference type="SAM" id="MobiDB-lite"/>
    </source>
</evidence>
<dbReference type="InterPro" id="IPR000529">
    <property type="entry name" value="Ribosomal_bS6"/>
</dbReference>
<dbReference type="Proteomes" id="UP000315017">
    <property type="component" value="Chromosome"/>
</dbReference>
<dbReference type="GO" id="GO:0005840">
    <property type="term" value="C:ribosome"/>
    <property type="evidence" value="ECO:0007669"/>
    <property type="project" value="UniProtKB-KW"/>
</dbReference>
<feature type="compositionally biased region" description="Acidic residues" evidence="7">
    <location>
        <begin position="151"/>
        <end position="160"/>
    </location>
</feature>
<dbReference type="NCBIfam" id="TIGR00166">
    <property type="entry name" value="S6"/>
    <property type="match status" value="1"/>
</dbReference>
<keyword evidence="3 6" id="KW-0687">Ribonucleoprotein</keyword>
<keyword evidence="2 6" id="KW-0689">Ribosomal protein</keyword>
<dbReference type="EMBL" id="CP036274">
    <property type="protein sequence ID" value="QDU29905.1"/>
    <property type="molecule type" value="Genomic_DNA"/>
</dbReference>
<evidence type="ECO:0000256" key="5">
    <source>
        <dbReference type="ARBA" id="ARBA00035294"/>
    </source>
</evidence>
<evidence type="ECO:0000256" key="1">
    <source>
        <dbReference type="ARBA" id="ARBA00009512"/>
    </source>
</evidence>
<keyword evidence="6" id="KW-0699">rRNA-binding</keyword>